<evidence type="ECO:0000256" key="1">
    <source>
        <dbReference type="SAM" id="MobiDB-lite"/>
    </source>
</evidence>
<dbReference type="OrthoDB" id="3168445at2759"/>
<gene>
    <name evidence="2" type="ORF">MVEN_02127000</name>
</gene>
<dbReference type="AlphaFoldDB" id="A0A8H6XA75"/>
<proteinExistence type="predicted"/>
<evidence type="ECO:0000313" key="3">
    <source>
        <dbReference type="Proteomes" id="UP000620124"/>
    </source>
</evidence>
<feature type="region of interest" description="Disordered" evidence="1">
    <location>
        <begin position="324"/>
        <end position="383"/>
    </location>
</feature>
<sequence>MPPSVSGGLLPPLPLSVQEAQQDKRIAIVASPEPGQQSGLERRQTAANRVKEEWEAKNRERLNEFRFGGNSPMRDEFPANGLEAVKEVDTPLPSPLPSPGAHDSPSEFGADIDAPEARAPRAPPPTLNLSRGHGLSPPLMQAWSDDTPPDPCFFPLPPSPTPGSATEANFASLISAFATTPAVDGGFTPMSPSFLPLPPSPSFSSPSVHSTLQGGTETPRVGGDAAPKPPYSPTTASMEESLLSPPSRSQSIPRMDGSESESSLGCVPSLVDSESQTSSMSTPTDSLPSASTGFGRMRNVPLATKVRNSTIESDGLGHHAISVIVESPSEERDGAVLSESPIEEDDAAAQQKAALMKPNDEAQVSAPTSVPQRRTTDPVPQAAAANVNRSKSLNIFKKMSVRRFGRAKSTVGPPAGFDSRHAAAVADGAREVREPTAEGPAGGTFAEPAAASARRKPDDA</sequence>
<feature type="compositionally biased region" description="Polar residues" evidence="1">
    <location>
        <begin position="233"/>
        <end position="252"/>
    </location>
</feature>
<keyword evidence="3" id="KW-1185">Reference proteome</keyword>
<feature type="region of interest" description="Disordered" evidence="1">
    <location>
        <begin position="425"/>
        <end position="460"/>
    </location>
</feature>
<feature type="region of interest" description="Disordered" evidence="1">
    <location>
        <begin position="88"/>
        <end position="165"/>
    </location>
</feature>
<dbReference type="EMBL" id="JACAZI010000022">
    <property type="protein sequence ID" value="KAF7336907.1"/>
    <property type="molecule type" value="Genomic_DNA"/>
</dbReference>
<reference evidence="2" key="1">
    <citation type="submission" date="2020-05" db="EMBL/GenBank/DDBJ databases">
        <title>Mycena genomes resolve the evolution of fungal bioluminescence.</title>
        <authorList>
            <person name="Tsai I.J."/>
        </authorList>
    </citation>
    <scope>NUCLEOTIDE SEQUENCE</scope>
    <source>
        <strain evidence="2">CCC161011</strain>
    </source>
</reference>
<evidence type="ECO:0000313" key="2">
    <source>
        <dbReference type="EMBL" id="KAF7336907.1"/>
    </source>
</evidence>
<feature type="compositionally biased region" description="Basic and acidic residues" evidence="1">
    <location>
        <begin position="40"/>
        <end position="52"/>
    </location>
</feature>
<feature type="region of interest" description="Disordered" evidence="1">
    <location>
        <begin position="185"/>
        <end position="295"/>
    </location>
</feature>
<feature type="compositionally biased region" description="Pro residues" evidence="1">
    <location>
        <begin position="149"/>
        <end position="161"/>
    </location>
</feature>
<dbReference type="Proteomes" id="UP000620124">
    <property type="component" value="Unassembled WGS sequence"/>
</dbReference>
<name>A0A8H6XA75_9AGAR</name>
<comment type="caution">
    <text evidence="2">The sequence shown here is derived from an EMBL/GenBank/DDBJ whole genome shotgun (WGS) entry which is preliminary data.</text>
</comment>
<organism evidence="2 3">
    <name type="scientific">Mycena venus</name>
    <dbReference type="NCBI Taxonomy" id="2733690"/>
    <lineage>
        <taxon>Eukaryota</taxon>
        <taxon>Fungi</taxon>
        <taxon>Dikarya</taxon>
        <taxon>Basidiomycota</taxon>
        <taxon>Agaricomycotina</taxon>
        <taxon>Agaricomycetes</taxon>
        <taxon>Agaricomycetidae</taxon>
        <taxon>Agaricales</taxon>
        <taxon>Marasmiineae</taxon>
        <taxon>Mycenaceae</taxon>
        <taxon>Mycena</taxon>
    </lineage>
</organism>
<protein>
    <submittedName>
        <fullName evidence="2">Uncharacterized protein</fullName>
    </submittedName>
</protein>
<feature type="region of interest" description="Disordered" evidence="1">
    <location>
        <begin position="30"/>
        <end position="52"/>
    </location>
</feature>
<accession>A0A8H6XA75</accession>
<feature type="compositionally biased region" description="Polar residues" evidence="1">
    <location>
        <begin position="272"/>
        <end position="292"/>
    </location>
</feature>